<protein>
    <submittedName>
        <fullName evidence="1">Uncharacterized protein</fullName>
    </submittedName>
</protein>
<dbReference type="RefSeq" id="WP_369274471.1">
    <property type="nucleotide sequence ID" value="NZ_CP163432.1"/>
</dbReference>
<accession>A0AB39NBI6</accession>
<sequence>MPRLTLAEQVAAEARDKTLAQLVRQASDWDRKVVAQAVLIWMRDHNTVSANDLRDQLPEVARGVLPGVLRGMSHNFLIGTDTYVPSTAPSTKGHRIAVYRRRTEADRAEAA</sequence>
<evidence type="ECO:0000313" key="1">
    <source>
        <dbReference type="EMBL" id="XDQ14509.1"/>
    </source>
</evidence>
<dbReference type="AlphaFoldDB" id="A0AB39NBI6"/>
<reference evidence="1" key="1">
    <citation type="submission" date="2024-07" db="EMBL/GenBank/DDBJ databases">
        <authorList>
            <person name="Yu S.T."/>
        </authorList>
    </citation>
    <scope>NUCLEOTIDE SEQUENCE</scope>
    <source>
        <strain evidence="1">R11</strain>
    </source>
</reference>
<organism evidence="1">
    <name type="scientific">Streptomyces sp. R11</name>
    <dbReference type="NCBI Taxonomy" id="3238625"/>
    <lineage>
        <taxon>Bacteria</taxon>
        <taxon>Bacillati</taxon>
        <taxon>Actinomycetota</taxon>
        <taxon>Actinomycetes</taxon>
        <taxon>Kitasatosporales</taxon>
        <taxon>Streptomycetaceae</taxon>
        <taxon>Streptomyces</taxon>
    </lineage>
</organism>
<name>A0AB39NBI6_9ACTN</name>
<proteinExistence type="predicted"/>
<gene>
    <name evidence="1" type="ORF">AB5J55_35130</name>
</gene>
<dbReference type="EMBL" id="CP163432">
    <property type="protein sequence ID" value="XDQ14509.1"/>
    <property type="molecule type" value="Genomic_DNA"/>
</dbReference>